<dbReference type="GO" id="GO:0006351">
    <property type="term" value="P:DNA-templated transcription"/>
    <property type="evidence" value="ECO:0007669"/>
    <property type="project" value="TreeGrafter"/>
</dbReference>
<dbReference type="InterPro" id="IPR036390">
    <property type="entry name" value="WH_DNA-bd_sf"/>
</dbReference>
<keyword evidence="2" id="KW-0805">Transcription regulation</keyword>
<evidence type="ECO:0000259" key="5">
    <source>
        <dbReference type="PROSITE" id="PS50931"/>
    </source>
</evidence>
<reference evidence="6 7" key="1">
    <citation type="submission" date="2018-02" db="EMBL/GenBank/DDBJ databases">
        <title>The draft genome of Phyllobacterium myrsinacearum DSM5892.</title>
        <authorList>
            <person name="Li L."/>
            <person name="Liu L."/>
            <person name="Zhang X."/>
            <person name="Wang T."/>
        </authorList>
    </citation>
    <scope>NUCLEOTIDE SEQUENCE [LARGE SCALE GENOMIC DNA]</scope>
    <source>
        <strain evidence="6 7">DSM 5892</strain>
    </source>
</reference>
<evidence type="ECO:0000313" key="7">
    <source>
        <dbReference type="Proteomes" id="UP000238563"/>
    </source>
</evidence>
<dbReference type="InterPro" id="IPR000847">
    <property type="entry name" value="LysR_HTH_N"/>
</dbReference>
<dbReference type="Gene3D" id="1.10.10.10">
    <property type="entry name" value="Winged helix-like DNA-binding domain superfamily/Winged helix DNA-binding domain"/>
    <property type="match status" value="1"/>
</dbReference>
<dbReference type="AlphaFoldDB" id="A0A2S9JAL9"/>
<proteinExistence type="inferred from homology"/>
<dbReference type="Pfam" id="PF00126">
    <property type="entry name" value="HTH_1"/>
    <property type="match status" value="1"/>
</dbReference>
<keyword evidence="4" id="KW-0804">Transcription</keyword>
<dbReference type="PANTHER" id="PTHR30537">
    <property type="entry name" value="HTH-TYPE TRANSCRIPTIONAL REGULATOR"/>
    <property type="match status" value="1"/>
</dbReference>
<evidence type="ECO:0000256" key="3">
    <source>
        <dbReference type="ARBA" id="ARBA00023125"/>
    </source>
</evidence>
<protein>
    <submittedName>
        <fullName evidence="6">LysR family transcriptional regulator</fullName>
    </submittedName>
</protein>
<dbReference type="CDD" id="cd08474">
    <property type="entry name" value="PBP2_CrgA_like_5"/>
    <property type="match status" value="1"/>
</dbReference>
<dbReference type="SUPFAM" id="SSF53850">
    <property type="entry name" value="Periplasmic binding protein-like II"/>
    <property type="match status" value="1"/>
</dbReference>
<dbReference type="GO" id="GO:0003700">
    <property type="term" value="F:DNA-binding transcription factor activity"/>
    <property type="evidence" value="ECO:0007669"/>
    <property type="project" value="InterPro"/>
</dbReference>
<dbReference type="InterPro" id="IPR036388">
    <property type="entry name" value="WH-like_DNA-bd_sf"/>
</dbReference>
<name>A0A2S9JAL9_9HYPH</name>
<evidence type="ECO:0000256" key="4">
    <source>
        <dbReference type="ARBA" id="ARBA00023163"/>
    </source>
</evidence>
<feature type="domain" description="HTH lysR-type" evidence="5">
    <location>
        <begin position="1"/>
        <end position="61"/>
    </location>
</feature>
<dbReference type="RefSeq" id="WP_105737424.1">
    <property type="nucleotide sequence ID" value="NZ_PVBT01000009.1"/>
</dbReference>
<dbReference type="InterPro" id="IPR058163">
    <property type="entry name" value="LysR-type_TF_proteobact-type"/>
</dbReference>
<gene>
    <name evidence="6" type="ORF">C5750_23610</name>
</gene>
<dbReference type="SUPFAM" id="SSF46785">
    <property type="entry name" value="Winged helix' DNA-binding domain"/>
    <property type="match status" value="1"/>
</dbReference>
<dbReference type="OrthoDB" id="9813056at2"/>
<evidence type="ECO:0000313" key="6">
    <source>
        <dbReference type="EMBL" id="PRD49825.1"/>
    </source>
</evidence>
<organism evidence="6 7">
    <name type="scientific">Phyllobacterium myrsinacearum</name>
    <dbReference type="NCBI Taxonomy" id="28101"/>
    <lineage>
        <taxon>Bacteria</taxon>
        <taxon>Pseudomonadati</taxon>
        <taxon>Pseudomonadota</taxon>
        <taxon>Alphaproteobacteria</taxon>
        <taxon>Hyphomicrobiales</taxon>
        <taxon>Phyllobacteriaceae</taxon>
        <taxon>Phyllobacterium</taxon>
    </lineage>
</organism>
<evidence type="ECO:0000256" key="2">
    <source>
        <dbReference type="ARBA" id="ARBA00023015"/>
    </source>
</evidence>
<dbReference type="EMBL" id="PVBT01000009">
    <property type="protein sequence ID" value="PRD49825.1"/>
    <property type="molecule type" value="Genomic_DNA"/>
</dbReference>
<dbReference type="InterPro" id="IPR005119">
    <property type="entry name" value="LysR_subst-bd"/>
</dbReference>
<dbReference type="FunFam" id="1.10.10.10:FF:000001">
    <property type="entry name" value="LysR family transcriptional regulator"/>
    <property type="match status" value="1"/>
</dbReference>
<comment type="caution">
    <text evidence="6">The sequence shown here is derived from an EMBL/GenBank/DDBJ whole genome shotgun (WGS) entry which is preliminary data.</text>
</comment>
<dbReference type="PROSITE" id="PS50931">
    <property type="entry name" value="HTH_LYSR"/>
    <property type="match status" value="1"/>
</dbReference>
<keyword evidence="7" id="KW-1185">Reference proteome</keyword>
<dbReference type="Pfam" id="PF03466">
    <property type="entry name" value="LysR_substrate"/>
    <property type="match status" value="1"/>
</dbReference>
<comment type="similarity">
    <text evidence="1">Belongs to the LysR transcriptional regulatory family.</text>
</comment>
<accession>A0A2S9JAL9</accession>
<dbReference type="Proteomes" id="UP000238563">
    <property type="component" value="Unassembled WGS sequence"/>
</dbReference>
<evidence type="ECO:0000256" key="1">
    <source>
        <dbReference type="ARBA" id="ARBA00009437"/>
    </source>
</evidence>
<dbReference type="PANTHER" id="PTHR30537:SF1">
    <property type="entry name" value="HTH-TYPE TRANSCRIPTIONAL REGULATOR PGRR"/>
    <property type="match status" value="1"/>
</dbReference>
<sequence length="305" mass="33172">MDAGEFKELTVFMAIVNARGFRGAAISLGMTPSSVSRTLSRMEQRLGMRLLNRTTRSVSPTEAGELLYSRLAPVLLNLDGVMEQTILIQESPTGTVRLNLPRLAAEHVFAPRLAQFTAAYPGVRLNLVIDDDLTDVIAAGFDAGIRIGALVAQDMVTINLTGPYRVAVVGSPAYFAGRPRPDTPRDLHDHACLVYRWATSGKLHRWRFDGQNGPLYVDVDGPLVVNDTGIIRQAAIAGVGLAYLPETSIAEHLSAGRLVRVLEDWCEPFPGFFLYHPSRKQTPPGLRALITFLTGPQSLTPVSVG</sequence>
<keyword evidence="3" id="KW-0238">DNA-binding</keyword>
<dbReference type="GO" id="GO:0043565">
    <property type="term" value="F:sequence-specific DNA binding"/>
    <property type="evidence" value="ECO:0007669"/>
    <property type="project" value="TreeGrafter"/>
</dbReference>
<dbReference type="Gene3D" id="3.40.190.290">
    <property type="match status" value="1"/>
</dbReference>